<keyword evidence="2" id="KW-1185">Reference proteome</keyword>
<protein>
    <submittedName>
        <fullName evidence="1">Uncharacterized protein</fullName>
    </submittedName>
</protein>
<comment type="caution">
    <text evidence="1">The sequence shown here is derived from an EMBL/GenBank/DDBJ whole genome shotgun (WGS) entry which is preliminary data.</text>
</comment>
<dbReference type="Proteomes" id="UP001362999">
    <property type="component" value="Unassembled WGS sequence"/>
</dbReference>
<reference evidence="1 2" key="1">
    <citation type="journal article" date="2024" name="J Genomics">
        <title>Draft genome sequencing and assembly of Favolaschia claudopus CIRM-BRFM 2984 isolated from oak limbs.</title>
        <authorList>
            <person name="Navarro D."/>
            <person name="Drula E."/>
            <person name="Chaduli D."/>
            <person name="Cazenave R."/>
            <person name="Ahrendt S."/>
            <person name="Wang J."/>
            <person name="Lipzen A."/>
            <person name="Daum C."/>
            <person name="Barry K."/>
            <person name="Grigoriev I.V."/>
            <person name="Favel A."/>
            <person name="Rosso M.N."/>
            <person name="Martin F."/>
        </authorList>
    </citation>
    <scope>NUCLEOTIDE SEQUENCE [LARGE SCALE GENOMIC DNA]</scope>
    <source>
        <strain evidence="1 2">CIRM-BRFM 2984</strain>
    </source>
</reference>
<sequence>MLAPTPEKFKTILTLRAKHYRRAVSMMCVSCRSTYWTPQKDETDKDYRRLMEQCLQFLKENKLIQEDDKFFSKSPSTRSSREQMN</sequence>
<dbReference type="EMBL" id="JAWWNJ010000075">
    <property type="protein sequence ID" value="KAK7006520.1"/>
    <property type="molecule type" value="Genomic_DNA"/>
</dbReference>
<accession>A0AAW0ACG7</accession>
<evidence type="ECO:0000313" key="2">
    <source>
        <dbReference type="Proteomes" id="UP001362999"/>
    </source>
</evidence>
<proteinExistence type="predicted"/>
<name>A0AAW0ACG7_9AGAR</name>
<organism evidence="1 2">
    <name type="scientific">Favolaschia claudopus</name>
    <dbReference type="NCBI Taxonomy" id="2862362"/>
    <lineage>
        <taxon>Eukaryota</taxon>
        <taxon>Fungi</taxon>
        <taxon>Dikarya</taxon>
        <taxon>Basidiomycota</taxon>
        <taxon>Agaricomycotina</taxon>
        <taxon>Agaricomycetes</taxon>
        <taxon>Agaricomycetidae</taxon>
        <taxon>Agaricales</taxon>
        <taxon>Marasmiineae</taxon>
        <taxon>Mycenaceae</taxon>
        <taxon>Favolaschia</taxon>
    </lineage>
</organism>
<evidence type="ECO:0000313" key="1">
    <source>
        <dbReference type="EMBL" id="KAK7006520.1"/>
    </source>
</evidence>
<gene>
    <name evidence="1" type="ORF">R3P38DRAFT_3213813</name>
</gene>
<dbReference type="AlphaFoldDB" id="A0AAW0ACG7"/>